<dbReference type="GO" id="GO:0046872">
    <property type="term" value="F:metal ion binding"/>
    <property type="evidence" value="ECO:0007669"/>
    <property type="project" value="UniProtKB-KW"/>
</dbReference>
<reference evidence="19 20" key="1">
    <citation type="submission" date="2021-02" db="EMBL/GenBank/DDBJ databases">
        <title>Porcisia hertigi Genome sequencing and assembly.</title>
        <authorList>
            <person name="Almutairi H."/>
            <person name="Gatherer D."/>
        </authorList>
    </citation>
    <scope>NUCLEOTIDE SEQUENCE [LARGE SCALE GENOMIC DNA]</scope>
    <source>
        <strain evidence="19 20">C119</strain>
    </source>
</reference>
<dbReference type="RefSeq" id="XP_067759205.1">
    <property type="nucleotide sequence ID" value="XM_067902846.1"/>
</dbReference>
<dbReference type="GO" id="GO:0070580">
    <property type="term" value="P:base J metabolic process"/>
    <property type="evidence" value="ECO:0007669"/>
    <property type="project" value="UniProtKB-ARBA"/>
</dbReference>
<name>A0A836YI85_9TRYP</name>
<dbReference type="InterPro" id="IPR041241">
    <property type="entry name" value="DB_JBP1"/>
</dbReference>
<keyword evidence="20" id="KW-1185">Reference proteome</keyword>
<dbReference type="KEGG" id="phet:94292923"/>
<dbReference type="GO" id="GO:0003677">
    <property type="term" value="F:DNA binding"/>
    <property type="evidence" value="ECO:0007669"/>
    <property type="project" value="UniProtKB-KW"/>
</dbReference>
<evidence type="ECO:0000256" key="2">
    <source>
        <dbReference type="ARBA" id="ARBA00004123"/>
    </source>
</evidence>
<dbReference type="InterPro" id="IPR043111">
    <property type="entry name" value="DB_JBP1_sf"/>
</dbReference>
<evidence type="ECO:0000256" key="1">
    <source>
        <dbReference type="ARBA" id="ARBA00001954"/>
    </source>
</evidence>
<comment type="function">
    <text evidence="12">Dioxygenase that catalyzes the first step of DNA base J (beta-d-glucosyl-HOMedU) biosynthesis by converting thymine to 5-hydroxymethyluracil (HOMedU). DNA base J is a hypermodified thymidine residue found in the genome of kinetoplastid parasites, which is localized primarily to repetitive DNA, namely the telomeres, and is implicated in the regulation of antigenic variation. Also specifically binds to base J-containing DNA (J-DNA). Involved in propagation and maintenance of DNA base J synthesis initiated by JBP2 by specifically binding already synthesized DNA base J and propagating J synthesis. Thymine dioxygenase activity and J-DNA-binding are independent functions.</text>
</comment>
<feature type="domain" description="2OGFeDO JBP1/TET oxygenase" evidence="17">
    <location>
        <begin position="107"/>
        <end position="262"/>
    </location>
</feature>
<evidence type="ECO:0000256" key="13">
    <source>
        <dbReference type="ARBA" id="ARBA00025901"/>
    </source>
</evidence>
<comment type="cofactor">
    <cofactor evidence="1">
        <name>Fe(2+)</name>
        <dbReference type="ChEBI" id="CHEBI:29033"/>
    </cofactor>
</comment>
<evidence type="ECO:0000256" key="12">
    <source>
        <dbReference type="ARBA" id="ARBA00025171"/>
    </source>
</evidence>
<evidence type="ECO:0000259" key="17">
    <source>
        <dbReference type="Pfam" id="PF12851"/>
    </source>
</evidence>
<comment type="subcellular location">
    <subcellularLocation>
        <location evidence="2">Nucleus</location>
    </subcellularLocation>
</comment>
<evidence type="ECO:0000256" key="9">
    <source>
        <dbReference type="ARBA" id="ARBA00023004"/>
    </source>
</evidence>
<organism evidence="19 20">
    <name type="scientific">Porcisia hertigi</name>
    <dbReference type="NCBI Taxonomy" id="2761500"/>
    <lineage>
        <taxon>Eukaryota</taxon>
        <taxon>Discoba</taxon>
        <taxon>Euglenozoa</taxon>
        <taxon>Kinetoplastea</taxon>
        <taxon>Metakinetoplastina</taxon>
        <taxon>Trypanosomatida</taxon>
        <taxon>Trypanosomatidae</taxon>
        <taxon>Leishmaniinae</taxon>
        <taxon>Porcisia</taxon>
    </lineage>
</organism>
<evidence type="ECO:0000256" key="3">
    <source>
        <dbReference type="ARBA" id="ARBA00005618"/>
    </source>
</evidence>
<keyword evidence="10" id="KW-0238">DNA-binding</keyword>
<dbReference type="GO" id="GO:0005634">
    <property type="term" value="C:nucleus"/>
    <property type="evidence" value="ECO:0007669"/>
    <property type="project" value="UniProtKB-SubCell"/>
</dbReference>
<dbReference type="GO" id="GO:0050341">
    <property type="term" value="F:thymine dioxygenase activity"/>
    <property type="evidence" value="ECO:0007669"/>
    <property type="project" value="UniProtKB-EC"/>
</dbReference>
<dbReference type="OrthoDB" id="275889at2759"/>
<keyword evidence="8" id="KW-0560">Oxidoreductase</keyword>
<comment type="subunit">
    <text evidence="13">Monomer. Binds to DNA as a monomer.</text>
</comment>
<evidence type="ECO:0000256" key="10">
    <source>
        <dbReference type="ARBA" id="ARBA00023125"/>
    </source>
</evidence>
<dbReference type="EMBL" id="JAFJZO010000009">
    <property type="protein sequence ID" value="KAG5510601.1"/>
    <property type="molecule type" value="Genomic_DNA"/>
</dbReference>
<comment type="catalytic activity">
    <reaction evidence="16">
        <text>thymine + 2-oxoglutarate + O2 = 5-hydroxymethyluracil + succinate + CO2</text>
        <dbReference type="Rhea" id="RHEA:10316"/>
        <dbReference type="ChEBI" id="CHEBI:15379"/>
        <dbReference type="ChEBI" id="CHEBI:16526"/>
        <dbReference type="ChEBI" id="CHEBI:16810"/>
        <dbReference type="ChEBI" id="CHEBI:16964"/>
        <dbReference type="ChEBI" id="CHEBI:17821"/>
        <dbReference type="ChEBI" id="CHEBI:30031"/>
        <dbReference type="EC" id="1.14.11.6"/>
    </reaction>
</comment>
<evidence type="ECO:0000256" key="15">
    <source>
        <dbReference type="ARBA" id="ARBA00032622"/>
    </source>
</evidence>
<dbReference type="Gene3D" id="3.60.130.30">
    <property type="match status" value="1"/>
</dbReference>
<sequence length="817" mass="92355">MEPDTKKIKLEIFDLSTGRATRTAEEVAESYAEAIKSHPFYDNAHSVLDFYDSGTIRDGRGEMIGVVLRKALPQEATSMASKLLLSAAVRTSLRSLVFGGESPMSGIAGYFDYRGSPVELKARKTSFTYEHEAEWPAVFPLVDYVSEIYRHVAPERWQAQNDAIPDVVRIHGTPFSTLTINSRFRTASHTDAGDFDAGYSCIACIDGQFKGLALTLDDFHMNVLLQPRDVMIFDSHLFHSNTELESLPGEHWGRLSCVFYYRSSLGEPASYAEYQRRLEKSMQDASFTPAVSSLTKKKNGTNLNRPSPVYPISQSPFSVPILAYRLRHCAAAAQIVHAALVTDGSRLAEVLFGEMLATLDGIPLRGEDEKVKAGNDSIAKQISHGGFSETDLVISTAAEKKKYLDSELLSQCISEELLDMWKQARAKWLELVDKEWKHMLTLNPDREDFSWKNHSEMNSAFFDLCEVARQVMLGLLDKEVPLPMEEQAFWSMYAVHLSSACTEELQMRCNAMSLRKLNVKLKDFNFGGTRYFKDMPREEQQRRIERKKRIEEARRNCASLGAHKKRPNWLNNDSFDYQTEDCVVDYVKNNWALPSCHAKEVTKNVHIAELPNEQEAVQILVVLPSPEGVVGSVDCTEEELTEMRSSSEWIRLVSSPAVRRLLAAGQRNLELVDSVTEGKIQIRFAFHNTLPTEKYDFVVLQHVLSRITDDVLASSYITSAVERCTGCLFLLETDLQCRQYFTLTSSIRSEYDEVALSFFQLLHRAAYGTTEARVRTKEELEVLIPTHCVARYKLQGSPLNTTVHVVTSSTAEKDEKR</sequence>
<evidence type="ECO:0000259" key="18">
    <source>
        <dbReference type="Pfam" id="PF18526"/>
    </source>
</evidence>
<keyword evidence="6" id="KW-0479">Metal-binding</keyword>
<evidence type="ECO:0000313" key="19">
    <source>
        <dbReference type="EMBL" id="KAG5510601.1"/>
    </source>
</evidence>
<keyword evidence="9" id="KW-0408">Iron</keyword>
<comment type="caution">
    <text evidence="19">The sequence shown here is derived from an EMBL/GenBank/DDBJ whole genome shotgun (WGS) entry which is preliminary data.</text>
</comment>
<comment type="similarity">
    <text evidence="3">Belongs to the TET family. JBP1 subfamily.</text>
</comment>
<evidence type="ECO:0000256" key="7">
    <source>
        <dbReference type="ARBA" id="ARBA00022964"/>
    </source>
</evidence>
<keyword evidence="11" id="KW-0539">Nucleus</keyword>
<evidence type="ECO:0000256" key="11">
    <source>
        <dbReference type="ARBA" id="ARBA00023242"/>
    </source>
</evidence>
<dbReference type="GeneID" id="94292923"/>
<keyword evidence="7" id="KW-0223">Dioxygenase</keyword>
<evidence type="ECO:0000313" key="20">
    <source>
        <dbReference type="Proteomes" id="UP000674318"/>
    </source>
</evidence>
<accession>A0A836YI85</accession>
<dbReference type="Pfam" id="PF12851">
    <property type="entry name" value="Tet_JBP"/>
    <property type="match status" value="1"/>
</dbReference>
<protein>
    <recommendedName>
        <fullName evidence="5">Thymine dioxygenase JBP1</fullName>
        <ecNumber evidence="4">1.14.11.6</ecNumber>
    </recommendedName>
    <alternativeName>
        <fullName evidence="14">J-binding protein 1</fullName>
    </alternativeName>
    <alternativeName>
        <fullName evidence="15">Thymidine hydroxylase JBP1</fullName>
    </alternativeName>
</protein>
<feature type="domain" description="Thymine dioxygenase JBP1 DNA-binding" evidence="18">
    <location>
        <begin position="394"/>
        <end position="556"/>
    </location>
</feature>
<gene>
    <name evidence="19" type="ORF">JKF63_06899</name>
</gene>
<evidence type="ECO:0000256" key="6">
    <source>
        <dbReference type="ARBA" id="ARBA00022723"/>
    </source>
</evidence>
<evidence type="ECO:0000256" key="5">
    <source>
        <dbReference type="ARBA" id="ARBA00018444"/>
    </source>
</evidence>
<evidence type="ECO:0000256" key="8">
    <source>
        <dbReference type="ARBA" id="ARBA00023002"/>
    </source>
</evidence>
<evidence type="ECO:0000256" key="14">
    <source>
        <dbReference type="ARBA" id="ARBA00030613"/>
    </source>
</evidence>
<evidence type="ECO:0000256" key="4">
    <source>
        <dbReference type="ARBA" id="ARBA00012263"/>
    </source>
</evidence>
<proteinExistence type="inferred from homology"/>
<evidence type="ECO:0000256" key="16">
    <source>
        <dbReference type="ARBA" id="ARBA00048837"/>
    </source>
</evidence>
<dbReference type="Pfam" id="PF18526">
    <property type="entry name" value="DB_JBP1"/>
    <property type="match status" value="1"/>
</dbReference>
<dbReference type="EC" id="1.14.11.6" evidence="4"/>
<dbReference type="AlphaFoldDB" id="A0A836YI85"/>
<dbReference type="InterPro" id="IPR024779">
    <property type="entry name" value="2OGFeDO_JBP1/TET_oxygenase_dom"/>
</dbReference>
<dbReference type="Gene3D" id="1.20.120.1440">
    <property type="entry name" value="JBP1, DNA-binding domain"/>
    <property type="match status" value="1"/>
</dbReference>
<dbReference type="Proteomes" id="UP000674318">
    <property type="component" value="Unassembled WGS sequence"/>
</dbReference>